<proteinExistence type="predicted"/>
<evidence type="ECO:0000256" key="1">
    <source>
        <dbReference type="SAM" id="Phobius"/>
    </source>
</evidence>
<accession>A0A8S9G9Q8</accession>
<evidence type="ECO:0008006" key="4">
    <source>
        <dbReference type="Google" id="ProtNLM"/>
    </source>
</evidence>
<dbReference type="Proteomes" id="UP000712281">
    <property type="component" value="Unassembled WGS sequence"/>
</dbReference>
<reference evidence="2" key="1">
    <citation type="submission" date="2019-12" db="EMBL/GenBank/DDBJ databases">
        <title>Genome sequencing and annotation of Brassica cretica.</title>
        <authorList>
            <person name="Studholme D.J."/>
            <person name="Sarris P.F."/>
        </authorList>
    </citation>
    <scope>NUCLEOTIDE SEQUENCE</scope>
    <source>
        <strain evidence="2">PFS-001/15</strain>
        <tissue evidence="2">Leaf</tissue>
    </source>
</reference>
<protein>
    <recommendedName>
        <fullName evidence="4">Chromo domain-containing protein</fullName>
    </recommendedName>
</protein>
<gene>
    <name evidence="2" type="ORF">F2Q68_00031032</name>
</gene>
<organism evidence="2 3">
    <name type="scientific">Brassica cretica</name>
    <name type="common">Mustard</name>
    <dbReference type="NCBI Taxonomy" id="69181"/>
    <lineage>
        <taxon>Eukaryota</taxon>
        <taxon>Viridiplantae</taxon>
        <taxon>Streptophyta</taxon>
        <taxon>Embryophyta</taxon>
        <taxon>Tracheophyta</taxon>
        <taxon>Spermatophyta</taxon>
        <taxon>Magnoliopsida</taxon>
        <taxon>eudicotyledons</taxon>
        <taxon>Gunneridae</taxon>
        <taxon>Pentapetalae</taxon>
        <taxon>rosids</taxon>
        <taxon>malvids</taxon>
        <taxon>Brassicales</taxon>
        <taxon>Brassicaceae</taxon>
        <taxon>Brassiceae</taxon>
        <taxon>Brassica</taxon>
    </lineage>
</organism>
<evidence type="ECO:0000313" key="3">
    <source>
        <dbReference type="Proteomes" id="UP000712281"/>
    </source>
</evidence>
<evidence type="ECO:0000313" key="2">
    <source>
        <dbReference type="EMBL" id="KAF2542129.1"/>
    </source>
</evidence>
<name>A0A8S9G9Q8_BRACR</name>
<feature type="transmembrane region" description="Helical" evidence="1">
    <location>
        <begin position="39"/>
        <end position="62"/>
    </location>
</feature>
<dbReference type="AlphaFoldDB" id="A0A8S9G9Q8"/>
<comment type="caution">
    <text evidence="2">The sequence shown here is derived from an EMBL/GenBank/DDBJ whole genome shotgun (WGS) entry which is preliminary data.</text>
</comment>
<dbReference type="EMBL" id="QGKW02002005">
    <property type="protein sequence ID" value="KAF2542129.1"/>
    <property type="molecule type" value="Genomic_DNA"/>
</dbReference>
<keyword evidence="1" id="KW-0812">Transmembrane</keyword>
<keyword evidence="1" id="KW-1133">Transmembrane helix</keyword>
<keyword evidence="1" id="KW-0472">Membrane</keyword>
<sequence>MQLDTQKHEVLQYVRSAHANRHAEARVSRCMNTRHAEGVYLVLVLLCENLVVVLVVVCRSLLPQMPPASPIEDRGTAIPIEDRDQAIPERLRLCGERRIRRLKNREIPQVQVFWGKRNRVVVTWEDESRFKALHPEFFHEDVVMEEGGSPDP</sequence>